<protein>
    <recommendedName>
        <fullName evidence="5">Tape measure protein</fullName>
    </recommendedName>
</protein>
<keyword evidence="2" id="KW-1133">Transmembrane helix</keyword>
<evidence type="ECO:0000256" key="2">
    <source>
        <dbReference type="SAM" id="Phobius"/>
    </source>
</evidence>
<evidence type="ECO:0000313" key="3">
    <source>
        <dbReference type="EMBL" id="QHA85677.1"/>
    </source>
</evidence>
<gene>
    <name evidence="3" type="ORF">FO014_01050</name>
</gene>
<evidence type="ECO:0000256" key="1">
    <source>
        <dbReference type="SAM" id="MobiDB-lite"/>
    </source>
</evidence>
<dbReference type="EMBL" id="CP041764">
    <property type="protein sequence ID" value="QHA85677.1"/>
    <property type="molecule type" value="Genomic_DNA"/>
</dbReference>
<keyword evidence="4" id="KW-1185">Reference proteome</keyword>
<reference evidence="3 4" key="1">
    <citation type="submission" date="2019-07" db="EMBL/GenBank/DDBJ databases">
        <title>Serratia dokdonensis sp. nov., an elicitor of systemic resistance in Nicotiana Tabacum.</title>
        <authorList>
            <person name="Son J.-S."/>
            <person name="Hwang Y.-J."/>
            <person name="Lee S.-Y."/>
            <person name="Ghim S.-Y."/>
        </authorList>
    </citation>
    <scope>NUCLEOTIDE SEQUENCE [LARGE SCALE GENOMIC DNA]</scope>
    <source>
        <strain evidence="3 4">KUDC3025</strain>
    </source>
</reference>
<feature type="region of interest" description="Disordered" evidence="1">
    <location>
        <begin position="126"/>
        <end position="146"/>
    </location>
</feature>
<sequence>MAGKSQKYNASINFGASVDPSMTRTLNRMTTGIDRIGTETAQVMKTQTAWQRQMKSGSASTVNQIKHMERATQALINKQEVLEKEIRDGVKSGRAGMAFLVEDYKKVGAGIERARKELERLNAQQERETKLAHKQQQSEARRGRYKDAFLSSPRNAWAKTKAAPGNMMESGLRMAGGLPFAAAGAAIMAPVAIAGASAALGGGVLALNRKTAEEYRRAKQYGMSYRHYKAGSIMAEQAGLNGENYGDLTEELSNKLGEEGNDKTVNPMLAMIGLNKHLMKGTKQQQFDKVMQTISEKVKSGKLTAQQGESLADQLMGGEANKLMTYIISTGLTYKEVMKNASELNNITEDEARAAMDTSQMLSNMWTSAETALAGVAGDIGYALRPQLKEWEGQFETWVKNNKAMITNTIVDWVDGGGPKRVVDSLENFGRAVSAVSNMIGWFLPDNSDEARQRRVLQELAQTGSMELAQETAHNEGLDDWFKKNVKGNKELQAKLINTYVASRGFFYDDNEGFENQLDYYRNALNGVKADNQPMSDGEVVPVFSRSANANVNNTHNNQYHFNIVIDGGASEAGAQELYDKFKELTGDAGGSSDTFDSANIMAP</sequence>
<keyword evidence="2" id="KW-0812">Transmembrane</keyword>
<dbReference type="Proteomes" id="UP000430368">
    <property type="component" value="Chromosome"/>
</dbReference>
<dbReference type="RefSeq" id="WP_160027131.1">
    <property type="nucleotide sequence ID" value="NZ_CP041764.1"/>
</dbReference>
<feature type="transmembrane region" description="Helical" evidence="2">
    <location>
        <begin position="180"/>
        <end position="207"/>
    </location>
</feature>
<proteinExistence type="predicted"/>
<evidence type="ECO:0008006" key="5">
    <source>
        <dbReference type="Google" id="ProtNLM"/>
    </source>
</evidence>
<evidence type="ECO:0000313" key="4">
    <source>
        <dbReference type="Proteomes" id="UP000430368"/>
    </source>
</evidence>
<accession>A0ABX6GHD8</accession>
<organism evidence="3 4">
    <name type="scientific">Serratia rhizosphaerae</name>
    <dbReference type="NCBI Taxonomy" id="2597702"/>
    <lineage>
        <taxon>Bacteria</taxon>
        <taxon>Pseudomonadati</taxon>
        <taxon>Pseudomonadota</taxon>
        <taxon>Gammaproteobacteria</taxon>
        <taxon>Enterobacterales</taxon>
        <taxon>Yersiniaceae</taxon>
        <taxon>Serratia</taxon>
    </lineage>
</organism>
<name>A0ABX6GHD8_9GAMM</name>
<keyword evidence="2" id="KW-0472">Membrane</keyword>